<dbReference type="InterPro" id="IPR036388">
    <property type="entry name" value="WH-like_DNA-bd_sf"/>
</dbReference>
<feature type="binding site" evidence="2">
    <location>
        <begin position="232"/>
        <end position="239"/>
    </location>
    <ligand>
        <name>ATP</name>
        <dbReference type="ChEBI" id="CHEBI:30616"/>
    </ligand>
</feature>
<dbReference type="CDD" id="cd00090">
    <property type="entry name" value="HTH_ARSR"/>
    <property type="match status" value="1"/>
</dbReference>
<feature type="binding site" evidence="2">
    <location>
        <position position="281"/>
    </location>
    <ligand>
        <name>ATP</name>
        <dbReference type="ChEBI" id="CHEBI:30616"/>
    </ligand>
</feature>
<dbReference type="InterPro" id="IPR001845">
    <property type="entry name" value="HTH_ArsR_DNA-bd_dom"/>
</dbReference>
<dbReference type="PANTHER" id="PTHR13504">
    <property type="entry name" value="FIDO DOMAIN-CONTAINING PROTEIN DDB_G0283145"/>
    <property type="match status" value="1"/>
</dbReference>
<dbReference type="PATRIC" id="fig|742818.3.peg.1822"/>
<dbReference type="GO" id="GO:0005524">
    <property type="term" value="F:ATP binding"/>
    <property type="evidence" value="ECO:0007669"/>
    <property type="project" value="UniProtKB-KW"/>
</dbReference>
<dbReference type="SUPFAM" id="SSF46785">
    <property type="entry name" value="Winged helix' DNA-binding domain"/>
    <property type="match status" value="1"/>
</dbReference>
<comment type="caution">
    <text evidence="4">The sequence shown here is derived from an EMBL/GenBank/DDBJ whole genome shotgun (WGS) entry which is preliminary data.</text>
</comment>
<dbReference type="Gene3D" id="1.10.3290.10">
    <property type="entry name" value="Fido-like domain"/>
    <property type="match status" value="1"/>
</dbReference>
<feature type="domain" description="Fido" evidence="3">
    <location>
        <begin position="151"/>
        <end position="291"/>
    </location>
</feature>
<organism evidence="4 5">
    <name type="scientific">Slackia piriformis YIT 12062</name>
    <dbReference type="NCBI Taxonomy" id="742818"/>
    <lineage>
        <taxon>Bacteria</taxon>
        <taxon>Bacillati</taxon>
        <taxon>Actinomycetota</taxon>
        <taxon>Coriobacteriia</taxon>
        <taxon>Eggerthellales</taxon>
        <taxon>Eggerthellaceae</taxon>
        <taxon>Slackia</taxon>
    </lineage>
</organism>
<reference evidence="4 5" key="1">
    <citation type="submission" date="2012-08" db="EMBL/GenBank/DDBJ databases">
        <title>The Genome Sequence of Slackia piriformis YIT 12062.</title>
        <authorList>
            <consortium name="The Broad Institute Genome Sequencing Platform"/>
            <person name="Earl A."/>
            <person name="Ward D."/>
            <person name="Feldgarden M."/>
            <person name="Gevers D."/>
            <person name="Morotomi M."/>
            <person name="Walker B."/>
            <person name="Young S.K."/>
            <person name="Zeng Q."/>
            <person name="Gargeya S."/>
            <person name="Fitzgerald M."/>
            <person name="Haas B."/>
            <person name="Abouelleil A."/>
            <person name="Alvarado L."/>
            <person name="Arachchi H.M."/>
            <person name="Berlin A.M."/>
            <person name="Chapman S.B."/>
            <person name="Goldberg J."/>
            <person name="Griggs A."/>
            <person name="Gujja S."/>
            <person name="Hansen M."/>
            <person name="Howarth C."/>
            <person name="Imamovic A."/>
            <person name="Larimer J."/>
            <person name="McCowen C."/>
            <person name="Montmayeur A."/>
            <person name="Murphy C."/>
            <person name="Neiman D."/>
            <person name="Pearson M."/>
            <person name="Priest M."/>
            <person name="Roberts A."/>
            <person name="Saif S."/>
            <person name="Shea T."/>
            <person name="Sisk P."/>
            <person name="Sykes S."/>
            <person name="Wortman J."/>
            <person name="Nusbaum C."/>
            <person name="Birren B."/>
        </authorList>
    </citation>
    <scope>NUCLEOTIDE SEQUENCE [LARGE SCALE GENOMIC DNA]</scope>
    <source>
        <strain evidence="4 5">YIT 12062</strain>
    </source>
</reference>
<evidence type="ECO:0000313" key="5">
    <source>
        <dbReference type="Proteomes" id="UP000006069"/>
    </source>
</evidence>
<dbReference type="Pfam" id="PF02661">
    <property type="entry name" value="Fic"/>
    <property type="match status" value="1"/>
</dbReference>
<dbReference type="InParanoid" id="K0YID9"/>
<dbReference type="InterPro" id="IPR011991">
    <property type="entry name" value="ArsR-like_HTH"/>
</dbReference>
<dbReference type="HOGENOM" id="CLU_051003_0_0_11"/>
<dbReference type="PANTHER" id="PTHR13504:SF40">
    <property type="entry name" value="FIDO DOMAIN-CONTAINING PROTEIN"/>
    <property type="match status" value="1"/>
</dbReference>
<dbReference type="SMART" id="SM00418">
    <property type="entry name" value="HTH_ARSR"/>
    <property type="match status" value="1"/>
</dbReference>
<dbReference type="InterPro" id="IPR036390">
    <property type="entry name" value="WH_DNA-bd_sf"/>
</dbReference>
<dbReference type="AlphaFoldDB" id="K0YID9"/>
<dbReference type="SUPFAM" id="SSF140931">
    <property type="entry name" value="Fic-like"/>
    <property type="match status" value="1"/>
</dbReference>
<keyword evidence="5" id="KW-1185">Reference proteome</keyword>
<dbReference type="InterPro" id="IPR036597">
    <property type="entry name" value="Fido-like_dom_sf"/>
</dbReference>
<dbReference type="eggNOG" id="COG3177">
    <property type="taxonomic scope" value="Bacteria"/>
</dbReference>
<name>K0YID9_9ACTN</name>
<accession>K0YID9</accession>
<evidence type="ECO:0000259" key="3">
    <source>
        <dbReference type="PROSITE" id="PS51459"/>
    </source>
</evidence>
<dbReference type="RefSeq" id="WP_009139909.1">
    <property type="nucleotide sequence ID" value="NZ_JH815199.1"/>
</dbReference>
<sequence length="408" mass="46340">MKYKTLRKAFHDPSVDEKELYASRFNSESAVKIGCNIGGYPAFFILTPPLSAMLVKAAKVDKEIFRLIQQLPGKAISDYANACLIDEIVLTNEIENVYSTRREISDVLETLEKSDKKKRFHGIVAKYDKLLRGEPVFISTCSDVRSIYDELVLQEVCASDPAKVPDGTYFRTGSVSVVDGAGQEMHHGVQPESKIIEMMECMLAFLENEEVDVLVRTAVSHFLFGYIHPFYDGNGRTNRFISSSIIAGEYEKLVGLRLSFAIKEEIGRYYKAFMTCEHPLNKGDLTPFVIEFVDIVLTGMERLREALAERDVNLRKYEALAWELYGEQGDKSSYELMRILIVARLFALYGVMSDELCEVLDITKPTLQRRFRPLKDAGLVRVERVGHKVYYACELDELERRVVCLGGV</sequence>
<gene>
    <name evidence="4" type="ORF">HMPREF9451_01729</name>
</gene>
<keyword evidence="2" id="KW-0067">ATP-binding</keyword>
<dbReference type="Gene3D" id="1.10.10.10">
    <property type="entry name" value="Winged helix-like DNA-binding domain superfamily/Winged helix DNA-binding domain"/>
    <property type="match status" value="1"/>
</dbReference>
<feature type="binding site" evidence="2">
    <location>
        <begin position="269"/>
        <end position="270"/>
    </location>
    <ligand>
        <name>ATP</name>
        <dbReference type="ChEBI" id="CHEBI:30616"/>
    </ligand>
</feature>
<evidence type="ECO:0000256" key="2">
    <source>
        <dbReference type="PIRSR" id="PIRSR640198-2"/>
    </source>
</evidence>
<evidence type="ECO:0000256" key="1">
    <source>
        <dbReference type="PIRSR" id="PIRSR640198-1"/>
    </source>
</evidence>
<protein>
    <recommendedName>
        <fullName evidence="3">Fido domain-containing protein</fullName>
    </recommendedName>
</protein>
<dbReference type="PROSITE" id="PS51459">
    <property type="entry name" value="FIDO"/>
    <property type="match status" value="1"/>
</dbReference>
<dbReference type="InterPro" id="IPR003812">
    <property type="entry name" value="Fido"/>
</dbReference>
<dbReference type="OrthoDB" id="9813719at2"/>
<keyword evidence="2" id="KW-0547">Nucleotide-binding</keyword>
<feature type="active site" evidence="1">
    <location>
        <position position="228"/>
    </location>
</feature>
<proteinExistence type="predicted"/>
<dbReference type="InterPro" id="IPR040198">
    <property type="entry name" value="Fido_containing"/>
</dbReference>
<dbReference type="GO" id="GO:0003700">
    <property type="term" value="F:DNA-binding transcription factor activity"/>
    <property type="evidence" value="ECO:0007669"/>
    <property type="project" value="InterPro"/>
</dbReference>
<dbReference type="EMBL" id="ADMD01000009">
    <property type="protein sequence ID" value="EJZ83211.1"/>
    <property type="molecule type" value="Genomic_DNA"/>
</dbReference>
<dbReference type="Proteomes" id="UP000006069">
    <property type="component" value="Unassembled WGS sequence"/>
</dbReference>
<evidence type="ECO:0000313" key="4">
    <source>
        <dbReference type="EMBL" id="EJZ83211.1"/>
    </source>
</evidence>